<name>A0A1I7FDM4_9PROT</name>
<keyword evidence="1" id="KW-1133">Transmembrane helix</keyword>
<evidence type="ECO:0000313" key="2">
    <source>
        <dbReference type="EMBL" id="SFU34320.1"/>
    </source>
</evidence>
<proteinExistence type="predicted"/>
<dbReference type="EMBL" id="FPBZ01000001">
    <property type="protein sequence ID" value="SFU34320.1"/>
    <property type="molecule type" value="Genomic_DNA"/>
</dbReference>
<gene>
    <name evidence="2" type="ORF">SAMN05216417_101393</name>
</gene>
<feature type="transmembrane region" description="Helical" evidence="1">
    <location>
        <begin position="27"/>
        <end position="49"/>
    </location>
</feature>
<feature type="transmembrane region" description="Helical" evidence="1">
    <location>
        <begin position="119"/>
        <end position="145"/>
    </location>
</feature>
<dbReference type="Proteomes" id="UP000182649">
    <property type="component" value="Unassembled WGS sequence"/>
</dbReference>
<feature type="transmembrane region" description="Helical" evidence="1">
    <location>
        <begin position="69"/>
        <end position="90"/>
    </location>
</feature>
<dbReference type="AlphaFoldDB" id="A0A1I7FDM4"/>
<sequence length="152" mass="16690">MTFKMDARQTVSTEHHFLHSVPKVKTLLALFGAPGAWVTQMALTQPIAAYACYPHQFPLSAPLWPELPAILATIGFVCLAGALFSGYIALGSWRSISRLTKDPLNKQPAIQKDEGQARFLAMLGMMSSFVFIVAILFNTFAVLSIRSCSAWI</sequence>
<keyword evidence="1" id="KW-0472">Membrane</keyword>
<reference evidence="2 3" key="1">
    <citation type="submission" date="2016-10" db="EMBL/GenBank/DDBJ databases">
        <authorList>
            <person name="de Groot N.N."/>
        </authorList>
    </citation>
    <scope>NUCLEOTIDE SEQUENCE [LARGE SCALE GENOMIC DNA]</scope>
    <source>
        <strain evidence="2 3">Nl14</strain>
    </source>
</reference>
<organism evidence="2 3">
    <name type="scientific">Nitrosospira multiformis</name>
    <dbReference type="NCBI Taxonomy" id="1231"/>
    <lineage>
        <taxon>Bacteria</taxon>
        <taxon>Pseudomonadati</taxon>
        <taxon>Pseudomonadota</taxon>
        <taxon>Betaproteobacteria</taxon>
        <taxon>Nitrosomonadales</taxon>
        <taxon>Nitrosomonadaceae</taxon>
        <taxon>Nitrosospira</taxon>
    </lineage>
</organism>
<protein>
    <submittedName>
        <fullName evidence="2">Uncharacterized protein</fullName>
    </submittedName>
</protein>
<evidence type="ECO:0000313" key="3">
    <source>
        <dbReference type="Proteomes" id="UP000182649"/>
    </source>
</evidence>
<keyword evidence="1" id="KW-0812">Transmembrane</keyword>
<accession>A0A1I7FDM4</accession>
<dbReference type="RefSeq" id="WP_256210256.1">
    <property type="nucleotide sequence ID" value="NZ_FPBZ01000001.1"/>
</dbReference>
<evidence type="ECO:0000256" key="1">
    <source>
        <dbReference type="SAM" id="Phobius"/>
    </source>
</evidence>